<keyword evidence="2" id="KW-0378">Hydrolase</keyword>
<evidence type="ECO:0000313" key="3">
    <source>
        <dbReference type="Proteomes" id="UP001262889"/>
    </source>
</evidence>
<dbReference type="EMBL" id="JAVRHQ010000001">
    <property type="protein sequence ID" value="MDT0641358.1"/>
    <property type="molecule type" value="Genomic_DNA"/>
</dbReference>
<accession>A0ABU3C4W6</accession>
<proteinExistence type="predicted"/>
<organism evidence="2 3">
    <name type="scientific">Autumnicola tepida</name>
    <dbReference type="NCBI Taxonomy" id="3075595"/>
    <lineage>
        <taxon>Bacteria</taxon>
        <taxon>Pseudomonadati</taxon>
        <taxon>Bacteroidota</taxon>
        <taxon>Flavobacteriia</taxon>
        <taxon>Flavobacteriales</taxon>
        <taxon>Flavobacteriaceae</taxon>
        <taxon>Autumnicola</taxon>
    </lineage>
</organism>
<dbReference type="Proteomes" id="UP001262889">
    <property type="component" value="Unassembled WGS sequence"/>
</dbReference>
<dbReference type="SUPFAM" id="SSF53187">
    <property type="entry name" value="Zn-dependent exopeptidases"/>
    <property type="match status" value="1"/>
</dbReference>
<dbReference type="RefSeq" id="WP_229792169.1">
    <property type="nucleotide sequence ID" value="NZ_JAVRHQ010000001.1"/>
</dbReference>
<dbReference type="Gene3D" id="3.40.630.40">
    <property type="entry name" value="Zn-dependent exopeptidases"/>
    <property type="match status" value="1"/>
</dbReference>
<protein>
    <submittedName>
        <fullName evidence="2">N-acetylmuramoyl-L-alanine amidase</fullName>
        <ecNumber evidence="2">3.5.1.28</ecNumber>
    </submittedName>
</protein>
<sequence length="46" mass="5147">MDIYLIRYSDTLISLSDCTKLAKALNADLFISLHCNHSHNPTARGI</sequence>
<dbReference type="EC" id="3.5.1.28" evidence="2"/>
<evidence type="ECO:0000313" key="2">
    <source>
        <dbReference type="EMBL" id="MDT0641358.1"/>
    </source>
</evidence>
<gene>
    <name evidence="2" type="ORF">RM553_00810</name>
</gene>
<evidence type="ECO:0000259" key="1">
    <source>
        <dbReference type="Pfam" id="PF01520"/>
    </source>
</evidence>
<dbReference type="GO" id="GO:0008745">
    <property type="term" value="F:N-acetylmuramoyl-L-alanine amidase activity"/>
    <property type="evidence" value="ECO:0007669"/>
    <property type="project" value="UniProtKB-EC"/>
</dbReference>
<comment type="caution">
    <text evidence="2">The sequence shown here is derived from an EMBL/GenBank/DDBJ whole genome shotgun (WGS) entry which is preliminary data.</text>
</comment>
<dbReference type="Pfam" id="PF01520">
    <property type="entry name" value="Amidase_3"/>
    <property type="match status" value="1"/>
</dbReference>
<name>A0ABU3C4W6_9FLAO</name>
<dbReference type="InterPro" id="IPR002508">
    <property type="entry name" value="MurNAc-LAA_cat"/>
</dbReference>
<keyword evidence="3" id="KW-1185">Reference proteome</keyword>
<reference evidence="2 3" key="1">
    <citation type="submission" date="2023-09" db="EMBL/GenBank/DDBJ databases">
        <authorList>
            <person name="Rey-Velasco X."/>
        </authorList>
    </citation>
    <scope>NUCLEOTIDE SEQUENCE [LARGE SCALE GENOMIC DNA]</scope>
    <source>
        <strain evidence="2 3">F363</strain>
    </source>
</reference>
<feature type="domain" description="MurNAc-LAA" evidence="1">
    <location>
        <begin position="2"/>
        <end position="46"/>
    </location>
</feature>